<evidence type="ECO:0000313" key="8">
    <source>
        <dbReference type="Proteomes" id="UP000054007"/>
    </source>
</evidence>
<proteinExistence type="inferred from homology"/>
<keyword evidence="8" id="KW-1185">Reference proteome</keyword>
<keyword evidence="4" id="KW-0143">Chaperone</keyword>
<comment type="subcellular location">
    <subcellularLocation>
        <location evidence="1">Mitochondrion</location>
    </subcellularLocation>
</comment>
<dbReference type="Proteomes" id="UP000054007">
    <property type="component" value="Unassembled WGS sequence"/>
</dbReference>
<dbReference type="GO" id="GO:0010257">
    <property type="term" value="P:NADH dehydrogenase complex assembly"/>
    <property type="evidence" value="ECO:0007669"/>
    <property type="project" value="TreeGrafter"/>
</dbReference>
<sequence>MSRLATWSKYWARTGNLVRQNASDMIHMRGTLAPDRSPRTLFSFNDIESVRDWKMGCDGDMGGKSTVHFDLDTSPEHNAAIGKPATGRFWGKMSTAVQPQFQGKTRGGWAGIQNKKRGTLFGELMEEIEFHDYLALRVRAGGDPDTRAAYFVNLQTESDIQADIWQHRLLFRRKDNGWEDLYLPFNHFVRTNHGQIAARREIMNKSRLKSVNIAILGGHCNASGNYELGIDSIRIVNEEDVKKDDAPPNKNPDNEKGDWEDLPDQERLVIQRF</sequence>
<dbReference type="GO" id="GO:0051082">
    <property type="term" value="F:unfolded protein binding"/>
    <property type="evidence" value="ECO:0007669"/>
    <property type="project" value="TreeGrafter"/>
</dbReference>
<evidence type="ECO:0000313" key="7">
    <source>
        <dbReference type="EMBL" id="KIY64563.1"/>
    </source>
</evidence>
<evidence type="ECO:0000256" key="1">
    <source>
        <dbReference type="ARBA" id="ARBA00004173"/>
    </source>
</evidence>
<dbReference type="SUPFAM" id="SSF49785">
    <property type="entry name" value="Galactose-binding domain-like"/>
    <property type="match status" value="1"/>
</dbReference>
<evidence type="ECO:0000256" key="3">
    <source>
        <dbReference type="ARBA" id="ARBA00023128"/>
    </source>
</evidence>
<feature type="region of interest" description="Disordered" evidence="5">
    <location>
        <begin position="239"/>
        <end position="264"/>
    </location>
</feature>
<comment type="similarity">
    <text evidence="2">Belongs to the CIA30 family.</text>
</comment>
<dbReference type="Pfam" id="PF08547">
    <property type="entry name" value="CIA30"/>
    <property type="match status" value="1"/>
</dbReference>
<dbReference type="PANTHER" id="PTHR13194">
    <property type="entry name" value="COMPLEX I INTERMEDIATE-ASSOCIATED PROTEIN 30"/>
    <property type="match status" value="1"/>
</dbReference>
<dbReference type="EMBL" id="KN880629">
    <property type="protein sequence ID" value="KIY64563.1"/>
    <property type="molecule type" value="Genomic_DNA"/>
</dbReference>
<name>A0A0D7B1S1_9AGAR</name>
<dbReference type="OrthoDB" id="42561at2759"/>
<protein>
    <submittedName>
        <fullName evidence="7">Complex I intermediate-associated protein CIA30</fullName>
    </submittedName>
</protein>
<dbReference type="InterPro" id="IPR039131">
    <property type="entry name" value="NDUFAF1"/>
</dbReference>
<dbReference type="InterPro" id="IPR013857">
    <property type="entry name" value="NADH-UbQ_OxRdtase-assoc_prot30"/>
</dbReference>
<evidence type="ECO:0000256" key="2">
    <source>
        <dbReference type="ARBA" id="ARBA00007884"/>
    </source>
</evidence>
<dbReference type="GO" id="GO:0005739">
    <property type="term" value="C:mitochondrion"/>
    <property type="evidence" value="ECO:0007669"/>
    <property type="project" value="UniProtKB-SubCell"/>
</dbReference>
<dbReference type="AlphaFoldDB" id="A0A0D7B1S1"/>
<accession>A0A0D7B1S1</accession>
<keyword evidence="3" id="KW-0496">Mitochondrion</keyword>
<evidence type="ECO:0000256" key="4">
    <source>
        <dbReference type="ARBA" id="ARBA00023186"/>
    </source>
</evidence>
<dbReference type="PANTHER" id="PTHR13194:SF18">
    <property type="entry name" value="COMPLEX I INTERMEDIATE-ASSOCIATED PROTEIN 30, MITOCHONDRIAL"/>
    <property type="match status" value="1"/>
</dbReference>
<feature type="domain" description="NADH:ubiquinone oxidoreductase intermediate-associated protein 30" evidence="6">
    <location>
        <begin position="42"/>
        <end position="230"/>
    </location>
</feature>
<dbReference type="InterPro" id="IPR008979">
    <property type="entry name" value="Galactose-bd-like_sf"/>
</dbReference>
<gene>
    <name evidence="7" type="ORF">CYLTODRAFT_425084</name>
</gene>
<evidence type="ECO:0000256" key="5">
    <source>
        <dbReference type="SAM" id="MobiDB-lite"/>
    </source>
</evidence>
<organism evidence="7 8">
    <name type="scientific">Cylindrobasidium torrendii FP15055 ss-10</name>
    <dbReference type="NCBI Taxonomy" id="1314674"/>
    <lineage>
        <taxon>Eukaryota</taxon>
        <taxon>Fungi</taxon>
        <taxon>Dikarya</taxon>
        <taxon>Basidiomycota</taxon>
        <taxon>Agaricomycotina</taxon>
        <taxon>Agaricomycetes</taxon>
        <taxon>Agaricomycetidae</taxon>
        <taxon>Agaricales</taxon>
        <taxon>Marasmiineae</taxon>
        <taxon>Physalacriaceae</taxon>
        <taxon>Cylindrobasidium</taxon>
    </lineage>
</organism>
<evidence type="ECO:0000259" key="6">
    <source>
        <dbReference type="Pfam" id="PF08547"/>
    </source>
</evidence>
<reference evidence="7 8" key="1">
    <citation type="journal article" date="2015" name="Fungal Genet. Biol.">
        <title>Evolution of novel wood decay mechanisms in Agaricales revealed by the genome sequences of Fistulina hepatica and Cylindrobasidium torrendii.</title>
        <authorList>
            <person name="Floudas D."/>
            <person name="Held B.W."/>
            <person name="Riley R."/>
            <person name="Nagy L.G."/>
            <person name="Koehler G."/>
            <person name="Ransdell A.S."/>
            <person name="Younus H."/>
            <person name="Chow J."/>
            <person name="Chiniquy J."/>
            <person name="Lipzen A."/>
            <person name="Tritt A."/>
            <person name="Sun H."/>
            <person name="Haridas S."/>
            <person name="LaButti K."/>
            <person name="Ohm R.A."/>
            <person name="Kues U."/>
            <person name="Blanchette R.A."/>
            <person name="Grigoriev I.V."/>
            <person name="Minto R.E."/>
            <person name="Hibbett D.S."/>
        </authorList>
    </citation>
    <scope>NUCLEOTIDE SEQUENCE [LARGE SCALE GENOMIC DNA]</scope>
    <source>
        <strain evidence="7 8">FP15055 ss-10</strain>
    </source>
</reference>
<dbReference type="STRING" id="1314674.A0A0D7B1S1"/>
<dbReference type="GO" id="GO:0006120">
    <property type="term" value="P:mitochondrial electron transport, NADH to ubiquinone"/>
    <property type="evidence" value="ECO:0007669"/>
    <property type="project" value="TreeGrafter"/>
</dbReference>